<accession>A0A135IDE1</accession>
<dbReference type="PROSITE" id="PS51257">
    <property type="entry name" value="PROKAR_LIPOPROTEIN"/>
    <property type="match status" value="1"/>
</dbReference>
<dbReference type="Proteomes" id="UP000070529">
    <property type="component" value="Unassembled WGS sequence"/>
</dbReference>
<evidence type="ECO:0000313" key="2">
    <source>
        <dbReference type="EMBL" id="KXF83496.1"/>
    </source>
</evidence>
<dbReference type="EMBL" id="LNTY01000004">
    <property type="protein sequence ID" value="KXF83496.1"/>
    <property type="molecule type" value="Genomic_DNA"/>
</dbReference>
<feature type="signal peptide" evidence="1">
    <location>
        <begin position="1"/>
        <end position="20"/>
    </location>
</feature>
<evidence type="ECO:0000313" key="3">
    <source>
        <dbReference type="Proteomes" id="UP000070529"/>
    </source>
</evidence>
<feature type="chain" id="PRO_5007465976" evidence="1">
    <location>
        <begin position="21"/>
        <end position="163"/>
    </location>
</feature>
<dbReference type="InterPro" id="IPR017734">
    <property type="entry name" value="T6SS_SciN"/>
</dbReference>
<protein>
    <submittedName>
        <fullName evidence="2">Type VI secretion lipoprotein/VasD</fullName>
    </submittedName>
</protein>
<dbReference type="STRING" id="294935.ATN88_16595"/>
<keyword evidence="3" id="KW-1185">Reference proteome</keyword>
<dbReference type="PANTHER" id="PTHR37625">
    <property type="entry name" value="OUTER MEMBRANE LIPOPROTEIN-RELATED"/>
    <property type="match status" value="1"/>
</dbReference>
<keyword evidence="1" id="KW-0732">Signal</keyword>
<dbReference type="Gene3D" id="2.60.40.4150">
    <property type="entry name" value="Type VI secretion system, lipoprotein SciN"/>
    <property type="match status" value="1"/>
</dbReference>
<proteinExistence type="predicted"/>
<evidence type="ECO:0000256" key="1">
    <source>
        <dbReference type="SAM" id="SignalP"/>
    </source>
</evidence>
<dbReference type="RefSeq" id="WP_067409756.1">
    <property type="nucleotide sequence ID" value="NZ_LNTY01000004.1"/>
</dbReference>
<dbReference type="AlphaFoldDB" id="A0A135IDE1"/>
<comment type="caution">
    <text evidence="2">The sequence shown here is derived from an EMBL/GenBank/DDBJ whole genome shotgun (WGS) entry which is preliminary data.</text>
</comment>
<dbReference type="InterPro" id="IPR038706">
    <property type="entry name" value="Type_VI_SciN-like_sf"/>
</dbReference>
<name>A0A135IDE1_9GAMM</name>
<dbReference type="OrthoDB" id="5471061at2"/>
<dbReference type="PANTHER" id="PTHR37625:SF4">
    <property type="entry name" value="OUTER MEMBRANE LIPOPROTEIN"/>
    <property type="match status" value="1"/>
</dbReference>
<gene>
    <name evidence="2" type="ORF">ATN88_16595</name>
</gene>
<organism evidence="2 3">
    <name type="scientific">Enterovibrio coralii</name>
    <dbReference type="NCBI Taxonomy" id="294935"/>
    <lineage>
        <taxon>Bacteria</taxon>
        <taxon>Pseudomonadati</taxon>
        <taxon>Pseudomonadota</taxon>
        <taxon>Gammaproteobacteria</taxon>
        <taxon>Vibrionales</taxon>
        <taxon>Vibrionaceae</taxon>
        <taxon>Enterovibrio</taxon>
    </lineage>
</organism>
<dbReference type="Pfam" id="PF12790">
    <property type="entry name" value="T6SS-SciN"/>
    <property type="match status" value="1"/>
</dbReference>
<dbReference type="NCBIfam" id="TIGR03352">
    <property type="entry name" value="VI_chp_3"/>
    <property type="match status" value="1"/>
</dbReference>
<keyword evidence="2" id="KW-0449">Lipoprotein</keyword>
<reference evidence="2 3" key="1">
    <citation type="submission" date="2015-11" db="EMBL/GenBank/DDBJ databases">
        <title>Genomic Taxonomy of the Vibrionaceae.</title>
        <authorList>
            <person name="Gomez-Gil B."/>
            <person name="Enciso-Ibarra J."/>
        </authorList>
    </citation>
    <scope>NUCLEOTIDE SEQUENCE [LARGE SCALE GENOMIC DNA]</scope>
    <source>
        <strain evidence="2 3">CAIM 912</strain>
    </source>
</reference>
<sequence>MKQYVIAILSALFLSGCSSAPSLNPLDWWSDPTAPMFKIDVEAASNINPNVDGLPSPVEVRVYQLKDSEAFNQTDFIQIYNDDQGALKADLLSKRYLPSVLPGKTTSEIIPVSAETKFVGIVVAFANYREANNKVIYESLGNFSQILSLQLDGINLTMTGEEE</sequence>